<dbReference type="InterPro" id="IPR016187">
    <property type="entry name" value="CTDL_fold"/>
</dbReference>
<feature type="domain" description="C-type lectin" evidence="6">
    <location>
        <begin position="146"/>
        <end position="281"/>
    </location>
</feature>
<accession>A0ABT8GG18</accession>
<dbReference type="PROSITE" id="PS50041">
    <property type="entry name" value="C_TYPE_LECTIN_2"/>
    <property type="match status" value="1"/>
</dbReference>
<dbReference type="InterPro" id="IPR050964">
    <property type="entry name" value="Striated_Muscle_Regulatory"/>
</dbReference>
<feature type="chain" id="PRO_5047217519" evidence="5">
    <location>
        <begin position="33"/>
        <end position="954"/>
    </location>
</feature>
<keyword evidence="2" id="KW-0326">Glycosidase</keyword>
<gene>
    <name evidence="8" type="ORF">QQX02_05470</name>
</gene>
<dbReference type="InterPro" id="IPR036116">
    <property type="entry name" value="FN3_sf"/>
</dbReference>
<feature type="domain" description="Fibronectin type-III" evidence="7">
    <location>
        <begin position="581"/>
        <end position="671"/>
    </location>
</feature>
<dbReference type="PANTHER" id="PTHR13817:SF73">
    <property type="entry name" value="FIBRONECTIN TYPE-III DOMAIN-CONTAINING PROTEIN"/>
    <property type="match status" value="1"/>
</dbReference>
<dbReference type="Gene3D" id="3.10.100.10">
    <property type="entry name" value="Mannose-Binding Protein A, subunit A"/>
    <property type="match status" value="1"/>
</dbReference>
<evidence type="ECO:0000256" key="4">
    <source>
        <dbReference type="SAM" id="Phobius"/>
    </source>
</evidence>
<dbReference type="PROSITE" id="PS51318">
    <property type="entry name" value="TAT"/>
    <property type="match status" value="1"/>
</dbReference>
<keyword evidence="5" id="KW-0732">Signal</keyword>
<keyword evidence="4" id="KW-0812">Transmembrane</keyword>
<feature type="signal peptide" evidence="5">
    <location>
        <begin position="1"/>
        <end position="32"/>
    </location>
</feature>
<comment type="caution">
    <text evidence="8">The sequence shown here is derived from an EMBL/GenBank/DDBJ whole genome shotgun (WGS) entry which is preliminary data.</text>
</comment>
<evidence type="ECO:0000256" key="3">
    <source>
        <dbReference type="ARBA" id="ARBA00023326"/>
    </source>
</evidence>
<organism evidence="8 9">
    <name type="scientific">Demequina muriae</name>
    <dbReference type="NCBI Taxonomy" id="3051664"/>
    <lineage>
        <taxon>Bacteria</taxon>
        <taxon>Bacillati</taxon>
        <taxon>Actinomycetota</taxon>
        <taxon>Actinomycetes</taxon>
        <taxon>Micrococcales</taxon>
        <taxon>Demequinaceae</taxon>
        <taxon>Demequina</taxon>
    </lineage>
</organism>
<dbReference type="RefSeq" id="WP_301141745.1">
    <property type="nucleotide sequence ID" value="NZ_JAUHQA010000001.1"/>
</dbReference>
<evidence type="ECO:0000313" key="9">
    <source>
        <dbReference type="Proteomes" id="UP001172708"/>
    </source>
</evidence>
<keyword evidence="4" id="KW-0472">Membrane</keyword>
<feature type="transmembrane region" description="Helical" evidence="4">
    <location>
        <begin position="926"/>
        <end position="943"/>
    </location>
</feature>
<dbReference type="InterPro" id="IPR016186">
    <property type="entry name" value="C-type_lectin-like/link_sf"/>
</dbReference>
<protein>
    <submittedName>
        <fullName evidence="8">Fibronectin type III domain-containing protein</fullName>
    </submittedName>
</protein>
<dbReference type="InterPro" id="IPR006311">
    <property type="entry name" value="TAT_signal"/>
</dbReference>
<dbReference type="PRINTS" id="PR00014">
    <property type="entry name" value="FNTYPEIII"/>
</dbReference>
<feature type="domain" description="Fibronectin type-III" evidence="7">
    <location>
        <begin position="322"/>
        <end position="415"/>
    </location>
</feature>
<keyword evidence="1" id="KW-0677">Repeat</keyword>
<proteinExistence type="predicted"/>
<dbReference type="Pfam" id="PF00041">
    <property type="entry name" value="fn3"/>
    <property type="match status" value="3"/>
</dbReference>
<evidence type="ECO:0000256" key="1">
    <source>
        <dbReference type="ARBA" id="ARBA00022737"/>
    </source>
</evidence>
<evidence type="ECO:0000259" key="6">
    <source>
        <dbReference type="PROSITE" id="PS50041"/>
    </source>
</evidence>
<dbReference type="InterPro" id="IPR013783">
    <property type="entry name" value="Ig-like_fold"/>
</dbReference>
<dbReference type="InterPro" id="IPR003961">
    <property type="entry name" value="FN3_dom"/>
</dbReference>
<dbReference type="InterPro" id="IPR001304">
    <property type="entry name" value="C-type_lectin-like"/>
</dbReference>
<dbReference type="SMART" id="SM00060">
    <property type="entry name" value="FN3"/>
    <property type="match status" value="3"/>
</dbReference>
<dbReference type="Proteomes" id="UP001172708">
    <property type="component" value="Unassembled WGS sequence"/>
</dbReference>
<keyword evidence="3" id="KW-0119">Carbohydrate metabolism</keyword>
<keyword evidence="4" id="KW-1133">Transmembrane helix</keyword>
<keyword evidence="3" id="KW-0624">Polysaccharide degradation</keyword>
<feature type="domain" description="Fibronectin type-III" evidence="7">
    <location>
        <begin position="672"/>
        <end position="765"/>
    </location>
</feature>
<dbReference type="SUPFAM" id="SSF49313">
    <property type="entry name" value="Cadherin-like"/>
    <property type="match status" value="1"/>
</dbReference>
<dbReference type="InterPro" id="IPR015919">
    <property type="entry name" value="Cadherin-like_sf"/>
</dbReference>
<dbReference type="Gene3D" id="2.60.40.10">
    <property type="entry name" value="Immunoglobulins"/>
    <property type="match status" value="5"/>
</dbReference>
<dbReference type="CDD" id="cd00063">
    <property type="entry name" value="FN3"/>
    <property type="match status" value="3"/>
</dbReference>
<dbReference type="SUPFAM" id="SSF49265">
    <property type="entry name" value="Fibronectin type III"/>
    <property type="match status" value="2"/>
</dbReference>
<evidence type="ECO:0000256" key="2">
    <source>
        <dbReference type="ARBA" id="ARBA00023295"/>
    </source>
</evidence>
<dbReference type="EMBL" id="JAUHQA010000001">
    <property type="protein sequence ID" value="MDN4480370.1"/>
    <property type="molecule type" value="Genomic_DNA"/>
</dbReference>
<keyword evidence="2" id="KW-0378">Hydrolase</keyword>
<reference evidence="8" key="1">
    <citation type="submission" date="2023-06" db="EMBL/GenBank/DDBJ databases">
        <title>Egi l300058.</title>
        <authorList>
            <person name="Gao L."/>
            <person name="Fang B.-Z."/>
            <person name="Li W.-J."/>
        </authorList>
    </citation>
    <scope>NUCLEOTIDE SEQUENCE</scope>
    <source>
        <strain evidence="8">EGI L300058</strain>
    </source>
</reference>
<dbReference type="SUPFAM" id="SSF56436">
    <property type="entry name" value="C-type lectin-like"/>
    <property type="match status" value="1"/>
</dbReference>
<keyword evidence="9" id="KW-1185">Reference proteome</keyword>
<evidence type="ECO:0000313" key="8">
    <source>
        <dbReference type="EMBL" id="MDN4480370.1"/>
    </source>
</evidence>
<evidence type="ECO:0000259" key="7">
    <source>
        <dbReference type="PROSITE" id="PS50853"/>
    </source>
</evidence>
<evidence type="ECO:0000256" key="5">
    <source>
        <dbReference type="SAM" id="SignalP"/>
    </source>
</evidence>
<dbReference type="PROSITE" id="PS50853">
    <property type="entry name" value="FN3"/>
    <property type="match status" value="3"/>
</dbReference>
<dbReference type="PANTHER" id="PTHR13817">
    <property type="entry name" value="TITIN"/>
    <property type="match status" value="1"/>
</dbReference>
<name>A0ABT8GG18_9MICO</name>
<sequence length="954" mass="95672">MSSRRSPLSARTSAAALIAVVAGVLVAAPASADVTAATSTTTASAVAGEATPLAGLTVSASTSGEAVSVLVSTDVGAVSVALSGTGASLDYGYASTGSEVAFSGTTTAVNAALETVTLTTPASAKGTDAEIGIIARPEGGVVYSPSNEHFYEYVPSGAITWTQARAAAQGRSYLGQTGYLATVPNAEVNNLITSRIDGAQNVWLGGQGILNHDSYSRVWEWVDGPLAGQHFTRCYFTEGSCYFLDNAGLYSNWSGGEPNNAGGNEPRIVTNWGSFSGLWNDLPDYSDAISGYVVEYGTLAVGTDVAYDGLAEASSSVALLGTPGSVTNLSATAGVGEATVSWDAPANDGGSAITEYTVTVTPAGGDVTDCSGTDTSCTVTGLTSGTAYSVSVVATNDFGDSQAATTTVTPGTAPGTPVGPLGQVLVGEPYSDQVTSTGYPSPRFEVTGGALPAGLSLDEDTGAITGTPTETGPWSFRITASNMHGSAGSTFSGTAGQVPAITTTTVGPFTWGVPVDIDLTATGSPMPGWDADELPPGLTLEEDGRLHGTPTTVGDHDLSVTATNTYGNDVETFVVTVDAALAGAPTIVGATPGDGTLTLDVTDPASDGGAAITGYEYTLDGGATWHTATEDDGTIVIEGLDNGTEYTVQVRAINEAGASTPSNEYVATPFTAPDAPAITVAEPGSRSVTLAFAAPVVDGGSEITGYEYSLDGGATWTTTPVGPDEEFTVYGLTNGTDYEATVRAINASGPGDPAAIATVTPVRGPVAVPSTDGAGDVVVNGQPVSTTTVVESDGWSVRGGGVTVFFAAYDAAGDPVRVDTNDGIDEVHRDGAVLVSGSGFAPGSTVDVWLLSEPFLLGEVTANEDGSFSAMFALPEGVDLGAHTIQVNGLSAAGDSVSVNTGITIVEAPVADDDELSSTGADLRPVGGAALLLVLGLGLVLVGRRREVAGADQG</sequence>
<dbReference type="Pfam" id="PF05345">
    <property type="entry name" value="He_PIG"/>
    <property type="match status" value="2"/>
</dbReference>